<organism evidence="1 2">
    <name type="scientific">Candidatus Nitrobium versatile</name>
    <dbReference type="NCBI Taxonomy" id="2884831"/>
    <lineage>
        <taxon>Bacteria</taxon>
        <taxon>Pseudomonadati</taxon>
        <taxon>Nitrospirota</taxon>
        <taxon>Nitrospiria</taxon>
        <taxon>Nitrospirales</taxon>
        <taxon>Nitrospiraceae</taxon>
        <taxon>Candidatus Nitrobium</taxon>
    </lineage>
</organism>
<dbReference type="Proteomes" id="UP000705867">
    <property type="component" value="Unassembled WGS sequence"/>
</dbReference>
<proteinExistence type="predicted"/>
<accession>A0A953J768</accession>
<evidence type="ECO:0000313" key="1">
    <source>
        <dbReference type="EMBL" id="MBZ0155892.1"/>
    </source>
</evidence>
<protein>
    <submittedName>
        <fullName evidence="1">Uncharacterized protein</fullName>
    </submittedName>
</protein>
<gene>
    <name evidence="1" type="ORF">K8I29_06715</name>
</gene>
<evidence type="ECO:0000313" key="2">
    <source>
        <dbReference type="Proteomes" id="UP000705867"/>
    </source>
</evidence>
<reference evidence="1" key="2">
    <citation type="submission" date="2021-08" db="EMBL/GenBank/DDBJ databases">
        <authorList>
            <person name="Dalcin Martins P."/>
        </authorList>
    </citation>
    <scope>NUCLEOTIDE SEQUENCE</scope>
    <source>
        <strain evidence="1">MAG_39</strain>
    </source>
</reference>
<dbReference type="AlphaFoldDB" id="A0A953J768"/>
<comment type="caution">
    <text evidence="1">The sequence shown here is derived from an EMBL/GenBank/DDBJ whole genome shotgun (WGS) entry which is preliminary data.</text>
</comment>
<name>A0A953J768_9BACT</name>
<dbReference type="EMBL" id="JAIOIV010000053">
    <property type="protein sequence ID" value="MBZ0155892.1"/>
    <property type="molecule type" value="Genomic_DNA"/>
</dbReference>
<reference evidence="1" key="1">
    <citation type="journal article" date="2021" name="bioRxiv">
        <title>Unraveling nitrogen, sulfur and carbon metabolic pathways and microbial community transcriptional responses to substrate deprivation and toxicity stresses in a bioreactor mimicking anoxic brackish coastal sediment conditions.</title>
        <authorList>
            <person name="Martins P.D."/>
            <person name="Echeveste M.J."/>
            <person name="Arshad A."/>
            <person name="Kurth J."/>
            <person name="Ouboter H."/>
            <person name="Jetten M.S.M."/>
            <person name="Welte C.U."/>
        </authorList>
    </citation>
    <scope>NUCLEOTIDE SEQUENCE</scope>
    <source>
        <strain evidence="1">MAG_39</strain>
    </source>
</reference>
<sequence length="76" mass="8733">MTFKIMSVLLLHEKSAIEFKGHLLVGWRNGELVHRGAVAALLRVERKFRRIKGCREIPKLLVALQQKDIDRKEVAA</sequence>